<keyword evidence="3 7" id="KW-1133">Transmembrane helix</keyword>
<feature type="compositionally biased region" description="Low complexity" evidence="6">
    <location>
        <begin position="108"/>
        <end position="118"/>
    </location>
</feature>
<evidence type="ECO:0000313" key="9">
    <source>
        <dbReference type="EMBL" id="CAD2147396.1"/>
    </source>
</evidence>
<dbReference type="Proteomes" id="UP000580250">
    <property type="component" value="Unassembled WGS sequence"/>
</dbReference>
<feature type="region of interest" description="Disordered" evidence="6">
    <location>
        <begin position="299"/>
        <end position="344"/>
    </location>
</feature>
<evidence type="ECO:0000256" key="1">
    <source>
        <dbReference type="ARBA" id="ARBA00004370"/>
    </source>
</evidence>
<dbReference type="InterPro" id="IPR039751">
    <property type="entry name" value="HERPUD1/2"/>
</dbReference>
<protein>
    <recommendedName>
        <fullName evidence="8">Ubiquitin-like domain-containing protein</fullName>
    </recommendedName>
</protein>
<feature type="compositionally biased region" description="Polar residues" evidence="6">
    <location>
        <begin position="119"/>
        <end position="129"/>
    </location>
</feature>
<evidence type="ECO:0000256" key="2">
    <source>
        <dbReference type="ARBA" id="ARBA00022692"/>
    </source>
</evidence>
<keyword evidence="2 7" id="KW-0812">Transmembrane</keyword>
<feature type="domain" description="Ubiquitin-like" evidence="8">
    <location>
        <begin position="7"/>
        <end position="68"/>
    </location>
</feature>
<evidence type="ECO:0000259" key="8">
    <source>
        <dbReference type="PROSITE" id="PS50053"/>
    </source>
</evidence>
<reference evidence="9 10" key="1">
    <citation type="submission" date="2020-08" db="EMBL/GenBank/DDBJ databases">
        <authorList>
            <person name="Koutsovoulos G."/>
            <person name="Danchin GJ E."/>
        </authorList>
    </citation>
    <scope>NUCLEOTIDE SEQUENCE [LARGE SCALE GENOMIC DNA]</scope>
</reference>
<dbReference type="FunFam" id="3.10.20.90:FF:000046">
    <property type="entry name" value="Homocysteine-responsive endoplasmic reticulum-resident ubiquitin-like domain member 2 protein"/>
    <property type="match status" value="1"/>
</dbReference>
<evidence type="ECO:0000256" key="3">
    <source>
        <dbReference type="ARBA" id="ARBA00022989"/>
    </source>
</evidence>
<feature type="region of interest" description="Disordered" evidence="6">
    <location>
        <begin position="103"/>
        <end position="148"/>
    </location>
</feature>
<accession>A0A6V7U865</accession>
<dbReference type="SUPFAM" id="SSF54236">
    <property type="entry name" value="Ubiquitin-like"/>
    <property type="match status" value="1"/>
</dbReference>
<dbReference type="Gene3D" id="3.10.20.90">
    <property type="entry name" value="Phosphatidylinositol 3-kinase Catalytic Subunit, Chain A, domain 1"/>
    <property type="match status" value="1"/>
</dbReference>
<dbReference type="GO" id="GO:0030968">
    <property type="term" value="P:endoplasmic reticulum unfolded protein response"/>
    <property type="evidence" value="ECO:0007669"/>
    <property type="project" value="TreeGrafter"/>
</dbReference>
<feature type="compositionally biased region" description="Low complexity" evidence="6">
    <location>
        <begin position="130"/>
        <end position="148"/>
    </location>
</feature>
<dbReference type="InterPro" id="IPR000626">
    <property type="entry name" value="Ubiquitin-like_dom"/>
</dbReference>
<sequence>MSQQEKIQLTIRCALQTFSDYNVECFENWTVLQLKEHLTQICDFNPEVERQRLIYAGHCLKNEQTIKDVLKQQRDGMPRSPDEQLEKQVIHMVYTGKVASPTVRHRSAAASSAGSSSSTGHRNSSQIPVNNGTGNPMPMPFPTNNFYPTQQQDQQQAWMNAYQQYISQMMPLYQNAVGMPYGGVQWPMWNPLSQAAFAQQAVFAQFSNAAAFGQQLPPIQQQQQVPLQMPIVANVQQNNEPRAAPDFLDIIYKSIRFILLGMVLLLYSSIERFVFVLAMIGLFWLVNIFRGRQQRAREAAAGEARPGEVNNREAQNGQQQQEEIQNEGNQQPTTEQQQPTPVNNSGNSAWSIFWGTFQAFFTSLIPENQAPLDVN</sequence>
<keyword evidence="4 7" id="KW-0472">Membrane</keyword>
<evidence type="ECO:0000256" key="6">
    <source>
        <dbReference type="SAM" id="MobiDB-lite"/>
    </source>
</evidence>
<dbReference type="InterPro" id="IPR029071">
    <property type="entry name" value="Ubiquitin-like_domsf"/>
</dbReference>
<evidence type="ECO:0000313" key="10">
    <source>
        <dbReference type="Proteomes" id="UP000580250"/>
    </source>
</evidence>
<dbReference type="Pfam" id="PF00240">
    <property type="entry name" value="ubiquitin"/>
    <property type="match status" value="1"/>
</dbReference>
<dbReference type="SMART" id="SM00213">
    <property type="entry name" value="UBQ"/>
    <property type="match status" value="1"/>
</dbReference>
<gene>
    <name evidence="9" type="ORF">MENT_LOCUS8945</name>
</gene>
<dbReference type="OrthoDB" id="21589at2759"/>
<organism evidence="9 10">
    <name type="scientific">Meloidogyne enterolobii</name>
    <name type="common">Root-knot nematode worm</name>
    <name type="synonym">Meloidogyne mayaguensis</name>
    <dbReference type="NCBI Taxonomy" id="390850"/>
    <lineage>
        <taxon>Eukaryota</taxon>
        <taxon>Metazoa</taxon>
        <taxon>Ecdysozoa</taxon>
        <taxon>Nematoda</taxon>
        <taxon>Chromadorea</taxon>
        <taxon>Rhabditida</taxon>
        <taxon>Tylenchina</taxon>
        <taxon>Tylenchomorpha</taxon>
        <taxon>Tylenchoidea</taxon>
        <taxon>Meloidogynidae</taxon>
        <taxon>Meloidogyninae</taxon>
        <taxon>Meloidogyne</taxon>
    </lineage>
</organism>
<name>A0A6V7U865_MELEN</name>
<dbReference type="PANTHER" id="PTHR12943:SF27">
    <property type="entry name" value="HOMOCYSTEINE-INDUCED ENDOPLASMIC RETICULUM PROTEIN, ISOFORM A"/>
    <property type="match status" value="1"/>
</dbReference>
<dbReference type="EMBL" id="CAJEWN010000039">
    <property type="protein sequence ID" value="CAD2147396.1"/>
    <property type="molecule type" value="Genomic_DNA"/>
</dbReference>
<dbReference type="GO" id="GO:0016020">
    <property type="term" value="C:membrane"/>
    <property type="evidence" value="ECO:0007669"/>
    <property type="project" value="UniProtKB-SubCell"/>
</dbReference>
<dbReference type="PROSITE" id="PS50053">
    <property type="entry name" value="UBIQUITIN_2"/>
    <property type="match status" value="1"/>
</dbReference>
<comment type="subcellular location">
    <subcellularLocation>
        <location evidence="1">Membrane</location>
    </subcellularLocation>
</comment>
<evidence type="ECO:0000256" key="5">
    <source>
        <dbReference type="ARBA" id="ARBA00023230"/>
    </source>
</evidence>
<dbReference type="AlphaFoldDB" id="A0A6V7U865"/>
<proteinExistence type="predicted"/>
<feature type="transmembrane region" description="Helical" evidence="7">
    <location>
        <begin position="273"/>
        <end position="289"/>
    </location>
</feature>
<feature type="compositionally biased region" description="Low complexity" evidence="6">
    <location>
        <begin position="312"/>
        <end position="341"/>
    </location>
</feature>
<evidence type="ECO:0000256" key="7">
    <source>
        <dbReference type="SAM" id="Phobius"/>
    </source>
</evidence>
<comment type="caution">
    <text evidence="9">The sequence shown here is derived from an EMBL/GenBank/DDBJ whole genome shotgun (WGS) entry which is preliminary data.</text>
</comment>
<keyword evidence="5" id="KW-0834">Unfolded protein response</keyword>
<evidence type="ECO:0000256" key="4">
    <source>
        <dbReference type="ARBA" id="ARBA00023136"/>
    </source>
</evidence>
<dbReference type="PANTHER" id="PTHR12943">
    <property type="entry name" value="HOMOCYSTEINE-RESPONSIVE ENDOPLASMIC RETICULUM-RESIDENT UNIQUITIN-LIKE DOMAIN HERPUD PROTEIN FAMILY MEMBER"/>
    <property type="match status" value="1"/>
</dbReference>